<dbReference type="InterPro" id="IPR050744">
    <property type="entry name" value="AI-2_Isomerase_LsrG"/>
</dbReference>
<sequence>MTNTDTVPDGLIPADVLTSENPVAVYGVIRIRPDRDGDFRALITATVPQVRAETGYEQYEVHDVTGEPGAYAFYERWSSGLALAAHVRQPFMLDYFGRLPEMLAGEFETQWLIPVTA</sequence>
<gene>
    <name evidence="2" type="ORF">Aco03nite_050260</name>
</gene>
<dbReference type="PROSITE" id="PS51725">
    <property type="entry name" value="ABM"/>
    <property type="match status" value="1"/>
</dbReference>
<feature type="domain" description="ABM" evidence="1">
    <location>
        <begin position="23"/>
        <end position="111"/>
    </location>
</feature>
<dbReference type="InterPro" id="IPR011008">
    <property type="entry name" value="Dimeric_a/b-barrel"/>
</dbReference>
<dbReference type="Pfam" id="PF03992">
    <property type="entry name" value="ABM"/>
    <property type="match status" value="1"/>
</dbReference>
<proteinExistence type="predicted"/>
<dbReference type="Gene3D" id="3.30.70.100">
    <property type="match status" value="1"/>
</dbReference>
<dbReference type="InterPro" id="IPR007138">
    <property type="entry name" value="ABM_dom"/>
</dbReference>
<reference evidence="2 3" key="1">
    <citation type="submission" date="2021-01" db="EMBL/GenBank/DDBJ databases">
        <title>Whole genome shotgun sequence of Actinoplanes couchii NBRC 106145.</title>
        <authorList>
            <person name="Komaki H."/>
            <person name="Tamura T."/>
        </authorList>
    </citation>
    <scope>NUCLEOTIDE SEQUENCE [LARGE SCALE GENOMIC DNA]</scope>
    <source>
        <strain evidence="2 3">NBRC 106145</strain>
    </source>
</reference>
<dbReference type="PANTHER" id="PTHR33336">
    <property type="entry name" value="QUINOL MONOOXYGENASE YGIN-RELATED"/>
    <property type="match status" value="1"/>
</dbReference>
<accession>A0ABQ3XDN4</accession>
<dbReference type="EMBL" id="BOMG01000060">
    <property type="protein sequence ID" value="GID56622.1"/>
    <property type="molecule type" value="Genomic_DNA"/>
</dbReference>
<dbReference type="SUPFAM" id="SSF54909">
    <property type="entry name" value="Dimeric alpha+beta barrel"/>
    <property type="match status" value="1"/>
</dbReference>
<comment type="caution">
    <text evidence="2">The sequence shown here is derived from an EMBL/GenBank/DDBJ whole genome shotgun (WGS) entry which is preliminary data.</text>
</comment>
<protein>
    <recommendedName>
        <fullName evidence="1">ABM domain-containing protein</fullName>
    </recommendedName>
</protein>
<dbReference type="PANTHER" id="PTHR33336:SF15">
    <property type="entry name" value="ABM DOMAIN-CONTAINING PROTEIN"/>
    <property type="match status" value="1"/>
</dbReference>
<name>A0ABQ3XDN4_9ACTN</name>
<dbReference type="Proteomes" id="UP000612282">
    <property type="component" value="Unassembled WGS sequence"/>
</dbReference>
<evidence type="ECO:0000313" key="2">
    <source>
        <dbReference type="EMBL" id="GID56622.1"/>
    </source>
</evidence>
<keyword evidence="3" id="KW-1185">Reference proteome</keyword>
<dbReference type="RefSeq" id="WP_203798468.1">
    <property type="nucleotide sequence ID" value="NZ_BAAAQE010000018.1"/>
</dbReference>
<evidence type="ECO:0000313" key="3">
    <source>
        <dbReference type="Proteomes" id="UP000612282"/>
    </source>
</evidence>
<evidence type="ECO:0000259" key="1">
    <source>
        <dbReference type="PROSITE" id="PS51725"/>
    </source>
</evidence>
<organism evidence="2 3">
    <name type="scientific">Actinoplanes couchii</name>
    <dbReference type="NCBI Taxonomy" id="403638"/>
    <lineage>
        <taxon>Bacteria</taxon>
        <taxon>Bacillati</taxon>
        <taxon>Actinomycetota</taxon>
        <taxon>Actinomycetes</taxon>
        <taxon>Micromonosporales</taxon>
        <taxon>Micromonosporaceae</taxon>
        <taxon>Actinoplanes</taxon>
    </lineage>
</organism>